<comment type="caution">
    <text evidence="2">The sequence shown here is derived from an EMBL/GenBank/DDBJ whole genome shotgun (WGS) entry which is preliminary data.</text>
</comment>
<dbReference type="GO" id="GO:0003824">
    <property type="term" value="F:catalytic activity"/>
    <property type="evidence" value="ECO:0007669"/>
    <property type="project" value="InterPro"/>
</dbReference>
<keyword evidence="3" id="KW-1185">Reference proteome</keyword>
<reference evidence="2" key="1">
    <citation type="journal article" date="2023" name="Science">
        <title>Genome structures resolve the early diversification of teleost fishes.</title>
        <authorList>
            <person name="Parey E."/>
            <person name="Louis A."/>
            <person name="Montfort J."/>
            <person name="Bouchez O."/>
            <person name="Roques C."/>
            <person name="Iampietro C."/>
            <person name="Lluch J."/>
            <person name="Castinel A."/>
            <person name="Donnadieu C."/>
            <person name="Desvignes T."/>
            <person name="Floi Bucao C."/>
            <person name="Jouanno E."/>
            <person name="Wen M."/>
            <person name="Mejri S."/>
            <person name="Dirks R."/>
            <person name="Jansen H."/>
            <person name="Henkel C."/>
            <person name="Chen W.J."/>
            <person name="Zahm M."/>
            <person name="Cabau C."/>
            <person name="Klopp C."/>
            <person name="Thompson A.W."/>
            <person name="Robinson-Rechavi M."/>
            <person name="Braasch I."/>
            <person name="Lecointre G."/>
            <person name="Bobe J."/>
            <person name="Postlethwait J.H."/>
            <person name="Berthelot C."/>
            <person name="Roest Crollius H."/>
            <person name="Guiguen Y."/>
        </authorList>
    </citation>
    <scope>NUCLEOTIDE SEQUENCE</scope>
    <source>
        <strain evidence="2">NC1722</strain>
    </source>
</reference>
<proteinExistence type="predicted"/>
<organism evidence="2 3">
    <name type="scientific">Aldrovandia affinis</name>
    <dbReference type="NCBI Taxonomy" id="143900"/>
    <lineage>
        <taxon>Eukaryota</taxon>
        <taxon>Metazoa</taxon>
        <taxon>Chordata</taxon>
        <taxon>Craniata</taxon>
        <taxon>Vertebrata</taxon>
        <taxon>Euteleostomi</taxon>
        <taxon>Actinopterygii</taxon>
        <taxon>Neopterygii</taxon>
        <taxon>Teleostei</taxon>
        <taxon>Notacanthiformes</taxon>
        <taxon>Halosauridae</taxon>
        <taxon>Aldrovandia</taxon>
    </lineage>
</organism>
<feature type="domain" description="Endonuclease/exonuclease/phosphatase" evidence="1">
    <location>
        <begin position="22"/>
        <end position="204"/>
    </location>
</feature>
<dbReference type="SUPFAM" id="SSF56219">
    <property type="entry name" value="DNase I-like"/>
    <property type="match status" value="1"/>
</dbReference>
<evidence type="ECO:0000313" key="2">
    <source>
        <dbReference type="EMBL" id="KAJ8410670.1"/>
    </source>
</evidence>
<dbReference type="Gene3D" id="3.60.10.10">
    <property type="entry name" value="Endonuclease/exonuclease/phosphatase"/>
    <property type="match status" value="1"/>
</dbReference>
<gene>
    <name evidence="2" type="ORF">AAFF_G00186270</name>
</gene>
<feature type="non-terminal residue" evidence="2">
    <location>
        <position position="1"/>
    </location>
</feature>
<protein>
    <recommendedName>
        <fullName evidence="1">Endonuclease/exonuclease/phosphatase domain-containing protein</fullName>
    </recommendedName>
</protein>
<dbReference type="InterPro" id="IPR005135">
    <property type="entry name" value="Endo/exonuclease/phosphatase"/>
</dbReference>
<dbReference type="EMBL" id="JAINUG010000025">
    <property type="protein sequence ID" value="KAJ8410670.1"/>
    <property type="molecule type" value="Genomic_DNA"/>
</dbReference>
<sequence length="276" mass="29504">AGSNREFARSPGVDVVVAGGLWNCQSAVRKADFISAQASLLSLQFLALTETWITPQNTATPAALSAAYTISHTPRPSGRGGGTGILISPLWRFGIVPLPHFSPSSFEFHAVTVTVPCKLHIIVLYRPPGPLGSFLDEMDALLSAFPEDGTPVLLLGDFNLPLETSQASAFLPLLQSFNFTLAESPSTHKAGNQLDLIFTRNCALPNITNDLLDPNQAGFRAGRSTETALLAVTEALHGANPLALPSSSSTCRWHSTPWTTGSCSHLSSRWESLDLR</sequence>
<evidence type="ECO:0000259" key="1">
    <source>
        <dbReference type="Pfam" id="PF03372"/>
    </source>
</evidence>
<dbReference type="PANTHER" id="PTHR46670:SF3">
    <property type="entry name" value="ENDONUCLEASE_EXONUCLEASE_PHOSPHATASE DOMAIN-CONTAINING PROTEIN"/>
    <property type="match status" value="1"/>
</dbReference>
<accession>A0AAD7WVM6</accession>
<dbReference type="Pfam" id="PF03372">
    <property type="entry name" value="Exo_endo_phos"/>
    <property type="match status" value="1"/>
</dbReference>
<evidence type="ECO:0000313" key="3">
    <source>
        <dbReference type="Proteomes" id="UP001221898"/>
    </source>
</evidence>
<dbReference type="Proteomes" id="UP001221898">
    <property type="component" value="Unassembled WGS sequence"/>
</dbReference>
<dbReference type="InterPro" id="IPR036691">
    <property type="entry name" value="Endo/exonu/phosph_ase_sf"/>
</dbReference>
<name>A0AAD7WVM6_9TELE</name>
<dbReference type="AlphaFoldDB" id="A0AAD7WVM6"/>
<dbReference type="PANTHER" id="PTHR46670">
    <property type="entry name" value="ENDO/EXONUCLEASE/PHOSPHATASE DOMAIN-CONTAINING PROTEIN"/>
    <property type="match status" value="1"/>
</dbReference>